<proteinExistence type="inferred from homology"/>
<dbReference type="OrthoDB" id="5574284at2"/>
<comment type="similarity">
    <text evidence="1">Belongs to the RelE toxin family.</text>
</comment>
<dbReference type="KEGG" id="ant:Arnit_0896"/>
<dbReference type="RefSeq" id="WP_013134705.1">
    <property type="nucleotide sequence ID" value="NC_014166.1"/>
</dbReference>
<dbReference type="STRING" id="572480.Arnit_0896"/>
<dbReference type="PANTHER" id="PTHR33755">
    <property type="entry name" value="TOXIN PARE1-RELATED"/>
    <property type="match status" value="1"/>
</dbReference>
<dbReference type="Pfam" id="PF05016">
    <property type="entry name" value="ParE_toxin"/>
    <property type="match status" value="1"/>
</dbReference>
<dbReference type="Gene3D" id="3.30.2310.20">
    <property type="entry name" value="RelE-like"/>
    <property type="match status" value="1"/>
</dbReference>
<dbReference type="InterPro" id="IPR051803">
    <property type="entry name" value="TA_system_RelE-like_toxin"/>
</dbReference>
<protein>
    <submittedName>
        <fullName evidence="3">Plasmid stabilization system</fullName>
    </submittedName>
</protein>
<dbReference type="InterPro" id="IPR007712">
    <property type="entry name" value="RelE/ParE_toxin"/>
</dbReference>
<dbReference type="AlphaFoldDB" id="D5V2X8"/>
<sequence>MKNYEVQWTEIAQNDLLNIIEYIKTDSVNTAKKIFFEIKEECNKLHYFPERNRVVPELSEIGISKYREVIHKRWRIIYKIENQIVYILLVVDSRQNLEDILFQRLIG</sequence>
<accession>D5V2X8</accession>
<evidence type="ECO:0000313" key="3">
    <source>
        <dbReference type="EMBL" id="ADG92560.1"/>
    </source>
</evidence>
<evidence type="ECO:0000313" key="4">
    <source>
        <dbReference type="Proteomes" id="UP000000939"/>
    </source>
</evidence>
<dbReference type="HOGENOM" id="CLU_147162_4_0_7"/>
<dbReference type="SUPFAM" id="SSF143011">
    <property type="entry name" value="RelE-like"/>
    <property type="match status" value="1"/>
</dbReference>
<evidence type="ECO:0000256" key="1">
    <source>
        <dbReference type="ARBA" id="ARBA00006226"/>
    </source>
</evidence>
<evidence type="ECO:0000256" key="2">
    <source>
        <dbReference type="ARBA" id="ARBA00022649"/>
    </source>
</evidence>
<gene>
    <name evidence="3" type="ordered locus">Arnit_0896</name>
</gene>
<dbReference type="Proteomes" id="UP000000939">
    <property type="component" value="Chromosome"/>
</dbReference>
<reference evidence="3 4" key="1">
    <citation type="journal article" date="2010" name="Stand. Genomic Sci.">
        <title>Complete genome sequence of Arcobacter nitrofigilis type strain (CI).</title>
        <authorList>
            <person name="Pati A."/>
            <person name="Gronow S."/>
            <person name="Lapidus A."/>
            <person name="Copeland A."/>
            <person name="Glavina Del Rio T."/>
            <person name="Nolan M."/>
            <person name="Lucas S."/>
            <person name="Tice H."/>
            <person name="Cheng J.F."/>
            <person name="Han C."/>
            <person name="Chertkov O."/>
            <person name="Bruce D."/>
            <person name="Tapia R."/>
            <person name="Goodwin L."/>
            <person name="Pitluck S."/>
            <person name="Liolios K."/>
            <person name="Ivanova N."/>
            <person name="Mavromatis K."/>
            <person name="Chen A."/>
            <person name="Palaniappan K."/>
            <person name="Land M."/>
            <person name="Hauser L."/>
            <person name="Chang Y.J."/>
            <person name="Jeffries C.D."/>
            <person name="Detter J.C."/>
            <person name="Rohde M."/>
            <person name="Goker M."/>
            <person name="Bristow J."/>
            <person name="Eisen J.A."/>
            <person name="Markowitz V."/>
            <person name="Hugenholtz P."/>
            <person name="Klenk H.P."/>
            <person name="Kyrpides N.C."/>
        </authorList>
    </citation>
    <scope>NUCLEOTIDE SEQUENCE [LARGE SCALE GENOMIC DNA]</scope>
    <source>
        <strain evidence="4">ATCC 33309 / DSM 7299 / CCUG 15893 / LMG 7604 / NCTC 12251 / CI</strain>
    </source>
</reference>
<dbReference type="eggNOG" id="COG3668">
    <property type="taxonomic scope" value="Bacteria"/>
</dbReference>
<name>D5V2X8_ARCNC</name>
<keyword evidence="2" id="KW-1277">Toxin-antitoxin system</keyword>
<organism evidence="3 4">
    <name type="scientific">Arcobacter nitrofigilis (strain ATCC 33309 / DSM 7299 / CCUG 15893 / LMG 7604 / NCTC 12251 / CI)</name>
    <name type="common">Campylobacter nitrofigilis</name>
    <dbReference type="NCBI Taxonomy" id="572480"/>
    <lineage>
        <taxon>Bacteria</taxon>
        <taxon>Pseudomonadati</taxon>
        <taxon>Campylobacterota</taxon>
        <taxon>Epsilonproteobacteria</taxon>
        <taxon>Campylobacterales</taxon>
        <taxon>Arcobacteraceae</taxon>
        <taxon>Arcobacter</taxon>
    </lineage>
</organism>
<dbReference type="EMBL" id="CP001999">
    <property type="protein sequence ID" value="ADG92560.1"/>
    <property type="molecule type" value="Genomic_DNA"/>
</dbReference>
<dbReference type="PANTHER" id="PTHR33755:SF5">
    <property type="entry name" value="TYPE II TOXIN-ANTITOXIN SYSTEM RELE_PARE FAMILY TOXIN"/>
    <property type="match status" value="1"/>
</dbReference>
<keyword evidence="4" id="KW-1185">Reference proteome</keyword>
<dbReference type="InterPro" id="IPR035093">
    <property type="entry name" value="RelE/ParE_toxin_dom_sf"/>
</dbReference>